<accession>A0AAD5LXU1</accession>
<keyword evidence="2" id="KW-1185">Reference proteome</keyword>
<name>A0AAD5LXU1_PARTN</name>
<proteinExistence type="predicted"/>
<reference evidence="1" key="1">
    <citation type="submission" date="2021-06" db="EMBL/GenBank/DDBJ databases">
        <title>Parelaphostrongylus tenuis whole genome reference sequence.</title>
        <authorList>
            <person name="Garwood T.J."/>
            <person name="Larsen P.A."/>
            <person name="Fountain-Jones N.M."/>
            <person name="Garbe J.R."/>
            <person name="Macchietto M.G."/>
            <person name="Kania S.A."/>
            <person name="Gerhold R.W."/>
            <person name="Richards J.E."/>
            <person name="Wolf T.M."/>
        </authorList>
    </citation>
    <scope>NUCLEOTIDE SEQUENCE</scope>
    <source>
        <strain evidence="1">MNPRO001-30</strain>
        <tissue evidence="1">Meninges</tissue>
    </source>
</reference>
<organism evidence="1 2">
    <name type="scientific">Parelaphostrongylus tenuis</name>
    <name type="common">Meningeal worm</name>
    <dbReference type="NCBI Taxonomy" id="148309"/>
    <lineage>
        <taxon>Eukaryota</taxon>
        <taxon>Metazoa</taxon>
        <taxon>Ecdysozoa</taxon>
        <taxon>Nematoda</taxon>
        <taxon>Chromadorea</taxon>
        <taxon>Rhabditida</taxon>
        <taxon>Rhabditina</taxon>
        <taxon>Rhabditomorpha</taxon>
        <taxon>Strongyloidea</taxon>
        <taxon>Metastrongylidae</taxon>
        <taxon>Parelaphostrongylus</taxon>
    </lineage>
</organism>
<comment type="caution">
    <text evidence="1">The sequence shown here is derived from an EMBL/GenBank/DDBJ whole genome shotgun (WGS) entry which is preliminary data.</text>
</comment>
<dbReference type="AlphaFoldDB" id="A0AAD5LXU1"/>
<gene>
    <name evidence="1" type="ORF">KIN20_001993</name>
</gene>
<dbReference type="EMBL" id="JAHQIW010000260">
    <property type="protein sequence ID" value="KAJ1347048.1"/>
    <property type="molecule type" value="Genomic_DNA"/>
</dbReference>
<evidence type="ECO:0000313" key="1">
    <source>
        <dbReference type="EMBL" id="KAJ1347048.1"/>
    </source>
</evidence>
<dbReference type="Proteomes" id="UP001196413">
    <property type="component" value="Unassembled WGS sequence"/>
</dbReference>
<sequence length="82" mass="9409">MKRNLTKKDVLNLNRILKTEDLFVHIDMQAIIHPCHRGIFDNLVARRYSVLRVNGWIIGHGLKATVCLPGMHVDLKCKLPIP</sequence>
<evidence type="ECO:0000313" key="2">
    <source>
        <dbReference type="Proteomes" id="UP001196413"/>
    </source>
</evidence>
<protein>
    <submittedName>
        <fullName evidence="1">Uncharacterized protein</fullName>
    </submittedName>
</protein>